<dbReference type="EMBL" id="ACXX02000001">
    <property type="protein sequence ID" value="EGD49781.1"/>
    <property type="molecule type" value="Genomic_DNA"/>
</dbReference>
<evidence type="ECO:0000259" key="3">
    <source>
        <dbReference type="PROSITE" id="PS50109"/>
    </source>
</evidence>
<gene>
    <name evidence="4" type="ORF">Cpap_4224</name>
</gene>
<dbReference type="InterPro" id="IPR036890">
    <property type="entry name" value="HATPase_C_sf"/>
</dbReference>
<dbReference type="AlphaFoldDB" id="F1T8I3"/>
<dbReference type="GO" id="GO:0005524">
    <property type="term" value="F:ATP binding"/>
    <property type="evidence" value="ECO:0007669"/>
    <property type="project" value="UniProtKB-KW"/>
</dbReference>
<keyword evidence="1" id="KW-0418">Kinase</keyword>
<reference evidence="4" key="2">
    <citation type="submission" date="2011-01" db="EMBL/GenBank/DDBJ databases">
        <title>The Non-contiguous Finished genome of Clostridium papyrosolvens.</title>
        <authorList>
            <person name="Lucas S."/>
            <person name="Copeland A."/>
            <person name="Lapidus A."/>
            <person name="Cheng J.-F."/>
            <person name="Goodwin L."/>
            <person name="Pitluck S."/>
            <person name="Misra M."/>
            <person name="Chertkov O."/>
            <person name="Detter J.C."/>
            <person name="Han C."/>
            <person name="Tapia R."/>
            <person name="Land M."/>
            <person name="Hauser L."/>
            <person name="Kyrpides N."/>
            <person name="Ivanova N."/>
            <person name="Pagani I."/>
            <person name="Mouttaki H."/>
            <person name="He Z."/>
            <person name="Zhou J."/>
            <person name="Hemme C.L."/>
            <person name="Woyke T."/>
        </authorList>
    </citation>
    <scope>NUCLEOTIDE SEQUENCE [LARGE SCALE GENOMIC DNA]</scope>
    <source>
        <strain evidence="4">DSM 2782</strain>
    </source>
</reference>
<dbReference type="PROSITE" id="PS50109">
    <property type="entry name" value="HIS_KIN"/>
    <property type="match status" value="1"/>
</dbReference>
<dbReference type="GO" id="GO:0000160">
    <property type="term" value="P:phosphorelay signal transduction system"/>
    <property type="evidence" value="ECO:0007669"/>
    <property type="project" value="UniProtKB-KW"/>
</dbReference>
<dbReference type="InterPro" id="IPR003594">
    <property type="entry name" value="HATPase_dom"/>
</dbReference>
<evidence type="ECO:0000313" key="4">
    <source>
        <dbReference type="EMBL" id="EGD49781.1"/>
    </source>
</evidence>
<protein>
    <submittedName>
        <fullName evidence="4">ATP-binding region ATPase domain protein</fullName>
    </submittedName>
</protein>
<evidence type="ECO:0000256" key="2">
    <source>
        <dbReference type="ARBA" id="ARBA00023012"/>
    </source>
</evidence>
<keyword evidence="1" id="KW-0808">Transferase</keyword>
<keyword evidence="4" id="KW-0547">Nucleotide-binding</keyword>
<proteinExistence type="predicted"/>
<dbReference type="Pfam" id="PF02518">
    <property type="entry name" value="HATPase_c"/>
    <property type="match status" value="1"/>
</dbReference>
<comment type="caution">
    <text evidence="4">The sequence shown here is derived from an EMBL/GenBank/DDBJ whole genome shotgun (WGS) entry which is preliminary data.</text>
</comment>
<keyword evidence="2" id="KW-0902">Two-component regulatory system</keyword>
<name>F1T8I3_9FIRM</name>
<dbReference type="OrthoDB" id="9797586at2"/>
<sequence length="188" mass="20686">MRDLSLHILDIVQNSITAQATKIKIHISIDSQKVYLLLNISDNGAGMDSDILLKAQDPFFTSRTTRKVGLGIPLLKESAIKCNGNFNIISEKNGGTQILAAFLINHIDRLPIGEIGETMIAAISSNPKISFVLDLNNGKNLFRLDTDEVTKTLGDVSITEFDILIWLKEYIDEGIKNIFGGVLNEVDS</sequence>
<dbReference type="Gene3D" id="3.30.565.10">
    <property type="entry name" value="Histidine kinase-like ATPase, C-terminal domain"/>
    <property type="match status" value="1"/>
</dbReference>
<dbReference type="RefSeq" id="WP_004616744.1">
    <property type="nucleotide sequence ID" value="NZ_ACXX02000001.1"/>
</dbReference>
<dbReference type="SUPFAM" id="SSF55874">
    <property type="entry name" value="ATPase domain of HSP90 chaperone/DNA topoisomerase II/histidine kinase"/>
    <property type="match status" value="1"/>
</dbReference>
<keyword evidence="5" id="KW-1185">Reference proteome</keyword>
<dbReference type="STRING" id="588581.Cpap_4224"/>
<dbReference type="GO" id="GO:0016301">
    <property type="term" value="F:kinase activity"/>
    <property type="evidence" value="ECO:0007669"/>
    <property type="project" value="UniProtKB-KW"/>
</dbReference>
<organism evidence="4 5">
    <name type="scientific">Ruminiclostridium papyrosolvens DSM 2782</name>
    <dbReference type="NCBI Taxonomy" id="588581"/>
    <lineage>
        <taxon>Bacteria</taxon>
        <taxon>Bacillati</taxon>
        <taxon>Bacillota</taxon>
        <taxon>Clostridia</taxon>
        <taxon>Eubacteriales</taxon>
        <taxon>Oscillospiraceae</taxon>
        <taxon>Ruminiclostridium</taxon>
    </lineage>
</organism>
<dbReference type="eggNOG" id="COG4191">
    <property type="taxonomic scope" value="Bacteria"/>
</dbReference>
<feature type="domain" description="Histidine kinase" evidence="3">
    <location>
        <begin position="1"/>
        <end position="106"/>
    </location>
</feature>
<dbReference type="Proteomes" id="UP000003860">
    <property type="component" value="Unassembled WGS sequence"/>
</dbReference>
<evidence type="ECO:0000256" key="1">
    <source>
        <dbReference type="ARBA" id="ARBA00022777"/>
    </source>
</evidence>
<reference evidence="4" key="1">
    <citation type="submission" date="2009-07" db="EMBL/GenBank/DDBJ databases">
        <authorList>
            <consortium name="US DOE Joint Genome Institute (JGI-PGF)"/>
            <person name="Lucas S."/>
            <person name="Copeland A."/>
            <person name="Lapidus A."/>
            <person name="Glavina del Rio T."/>
            <person name="Tice H."/>
            <person name="Bruce D."/>
            <person name="Goodwin L."/>
            <person name="Pitluck S."/>
            <person name="Larimer F."/>
            <person name="Land M.L."/>
            <person name="Mouttaki H."/>
            <person name="He Z."/>
            <person name="Zhou J."/>
            <person name="Hemme C.L."/>
        </authorList>
    </citation>
    <scope>NUCLEOTIDE SEQUENCE [LARGE SCALE GENOMIC DNA]</scope>
    <source>
        <strain evidence="4">DSM 2782</strain>
    </source>
</reference>
<keyword evidence="4" id="KW-0067">ATP-binding</keyword>
<accession>F1T8I3</accession>
<dbReference type="InterPro" id="IPR005467">
    <property type="entry name" value="His_kinase_dom"/>
</dbReference>
<evidence type="ECO:0000313" key="5">
    <source>
        <dbReference type="Proteomes" id="UP000003860"/>
    </source>
</evidence>